<comment type="caution">
    <text evidence="1">The sequence shown here is derived from an EMBL/GenBank/DDBJ whole genome shotgun (WGS) entry which is preliminary data.</text>
</comment>
<sequence>MYPGADIHTRNIFFHNRRCNVSPPDGNVCLVRNDQVNVSVESRTGIPARLFFKIFEADCKHILLSIVVYKTGNIKIKRVVSVRPISSLFPVDVNSGIAHCPVELNFHPLVTGEIRNRESIPVPSDTGERKSARSSVMFGRFCLTVLDNSHPVDIVRPVKRAVNSPIVGHLHRLPRGIVEIYSRGRCVVFTRKLPAFF</sequence>
<evidence type="ECO:0000313" key="1">
    <source>
        <dbReference type="EMBL" id="MPM78589.1"/>
    </source>
</evidence>
<accession>A0A645CNW3</accession>
<dbReference type="AlphaFoldDB" id="A0A645CNW3"/>
<gene>
    <name evidence="1" type="ORF">SDC9_125600</name>
</gene>
<proteinExistence type="predicted"/>
<reference evidence="1" key="1">
    <citation type="submission" date="2019-08" db="EMBL/GenBank/DDBJ databases">
        <authorList>
            <person name="Kucharzyk K."/>
            <person name="Murdoch R.W."/>
            <person name="Higgins S."/>
            <person name="Loffler F."/>
        </authorList>
    </citation>
    <scope>NUCLEOTIDE SEQUENCE</scope>
</reference>
<organism evidence="1">
    <name type="scientific">bioreactor metagenome</name>
    <dbReference type="NCBI Taxonomy" id="1076179"/>
    <lineage>
        <taxon>unclassified sequences</taxon>
        <taxon>metagenomes</taxon>
        <taxon>ecological metagenomes</taxon>
    </lineage>
</organism>
<dbReference type="EMBL" id="VSSQ01028749">
    <property type="protein sequence ID" value="MPM78589.1"/>
    <property type="molecule type" value="Genomic_DNA"/>
</dbReference>
<name>A0A645CNW3_9ZZZZ</name>
<protein>
    <submittedName>
        <fullName evidence="1">Uncharacterized protein</fullName>
    </submittedName>
</protein>